<keyword evidence="3" id="KW-1185">Reference proteome</keyword>
<proteinExistence type="predicted"/>
<dbReference type="SUPFAM" id="SSF55718">
    <property type="entry name" value="SCP-like"/>
    <property type="match status" value="1"/>
</dbReference>
<dbReference type="Gene3D" id="3.30.1050.10">
    <property type="entry name" value="SCP2 sterol-binding domain"/>
    <property type="match status" value="1"/>
</dbReference>
<dbReference type="PANTHER" id="PTHR10094">
    <property type="entry name" value="STEROL CARRIER PROTEIN 2 SCP-2 FAMILY PROTEIN"/>
    <property type="match status" value="1"/>
</dbReference>
<accession>A0A182GHW0</accession>
<reference evidence="3" key="1">
    <citation type="journal article" date="2015" name="Proc. Natl. Acad. Sci. U.S.A.">
        <title>Genome sequence of the Asian Tiger mosquito, Aedes albopictus, reveals insights into its biology, genetics, and evolution.</title>
        <authorList>
            <person name="Chen X.G."/>
            <person name="Jiang X."/>
            <person name="Gu J."/>
            <person name="Xu M."/>
            <person name="Wu Y."/>
            <person name="Deng Y."/>
            <person name="Zhang C."/>
            <person name="Bonizzoni M."/>
            <person name="Dermauw W."/>
            <person name="Vontas J."/>
            <person name="Armbruster P."/>
            <person name="Huang X."/>
            <person name="Yang Y."/>
            <person name="Zhang H."/>
            <person name="He W."/>
            <person name="Peng H."/>
            <person name="Liu Y."/>
            <person name="Wu K."/>
            <person name="Chen J."/>
            <person name="Lirakis M."/>
            <person name="Topalis P."/>
            <person name="Van Leeuwen T."/>
            <person name="Hall A.B."/>
            <person name="Jiang X."/>
            <person name="Thorpe C."/>
            <person name="Mueller R.L."/>
            <person name="Sun C."/>
            <person name="Waterhouse R.M."/>
            <person name="Yan G."/>
            <person name="Tu Z.J."/>
            <person name="Fang X."/>
            <person name="James A.A."/>
        </authorList>
    </citation>
    <scope>NUCLEOTIDE SEQUENCE [LARGE SCALE GENOMIC DNA]</scope>
    <source>
        <strain evidence="3">Foshan</strain>
    </source>
</reference>
<dbReference type="InterPro" id="IPR003033">
    <property type="entry name" value="SCP2_sterol-bd_dom"/>
</dbReference>
<organism evidence="2 3">
    <name type="scientific">Aedes albopictus</name>
    <name type="common">Asian tiger mosquito</name>
    <name type="synonym">Stegomyia albopicta</name>
    <dbReference type="NCBI Taxonomy" id="7160"/>
    <lineage>
        <taxon>Eukaryota</taxon>
        <taxon>Metazoa</taxon>
        <taxon>Ecdysozoa</taxon>
        <taxon>Arthropoda</taxon>
        <taxon>Hexapoda</taxon>
        <taxon>Insecta</taxon>
        <taxon>Pterygota</taxon>
        <taxon>Neoptera</taxon>
        <taxon>Endopterygota</taxon>
        <taxon>Diptera</taxon>
        <taxon>Nematocera</taxon>
        <taxon>Culicoidea</taxon>
        <taxon>Culicidae</taxon>
        <taxon>Culicinae</taxon>
        <taxon>Aedini</taxon>
        <taxon>Aedes</taxon>
        <taxon>Stegomyia</taxon>
    </lineage>
</organism>
<evidence type="ECO:0000313" key="3">
    <source>
        <dbReference type="Proteomes" id="UP000069940"/>
    </source>
</evidence>
<dbReference type="Pfam" id="PF02036">
    <property type="entry name" value="SCP2"/>
    <property type="match status" value="1"/>
</dbReference>
<reference evidence="2" key="2">
    <citation type="submission" date="2025-05" db="UniProtKB">
        <authorList>
            <consortium name="EnsemblMetazoa"/>
        </authorList>
    </citation>
    <scope>IDENTIFICATION</scope>
    <source>
        <strain evidence="2">Foshan</strain>
    </source>
</reference>
<feature type="domain" description="SCP2" evidence="1">
    <location>
        <begin position="18"/>
        <end position="102"/>
    </location>
</feature>
<dbReference type="GO" id="GO:0005829">
    <property type="term" value="C:cytosol"/>
    <property type="evidence" value="ECO:0007669"/>
    <property type="project" value="TreeGrafter"/>
</dbReference>
<dbReference type="InterPro" id="IPR036527">
    <property type="entry name" value="SCP2_sterol-bd_dom_sf"/>
</dbReference>
<evidence type="ECO:0000313" key="2">
    <source>
        <dbReference type="EnsemblMetazoa" id="AALFPA23_004118.P4923"/>
    </source>
</evidence>
<dbReference type="EnsemblMetazoa" id="AALFPA23_004118.R4923">
    <property type="protein sequence ID" value="AALFPA23_004118.P4923"/>
    <property type="gene ID" value="AALFPA23_004118"/>
</dbReference>
<sequence>MKCDAVVEKIKARVAGIDASGTRKVLGVFQLNIEAADGLHELVVDLKDLKVYEGKAANADVVINMKDEDFIAVGTKAVSVHDAVEQGKVKMTGDEALFQALVDAI</sequence>
<protein>
    <recommendedName>
        <fullName evidence="1">SCP2 domain-containing protein</fullName>
    </recommendedName>
</protein>
<dbReference type="PANTHER" id="PTHR10094:SF32">
    <property type="entry name" value="EUCALYPTUS, ISOFORM B"/>
    <property type="match status" value="1"/>
</dbReference>
<dbReference type="AlphaFoldDB" id="A0A182GHW0"/>
<evidence type="ECO:0000259" key="1">
    <source>
        <dbReference type="Pfam" id="PF02036"/>
    </source>
</evidence>
<name>A0A182GHW0_AEDAL</name>
<dbReference type="Proteomes" id="UP000069940">
    <property type="component" value="Unassembled WGS sequence"/>
</dbReference>